<comment type="caution">
    <text evidence="1">The sequence shown here is derived from an EMBL/GenBank/DDBJ whole genome shotgun (WGS) entry which is preliminary data.</text>
</comment>
<dbReference type="OrthoDB" id="4773620at2"/>
<keyword evidence="2" id="KW-1185">Reference proteome</keyword>
<organism evidence="1 2">
    <name type="scientific">Blastococcus saxobsidens</name>
    <dbReference type="NCBI Taxonomy" id="138336"/>
    <lineage>
        <taxon>Bacteria</taxon>
        <taxon>Bacillati</taxon>
        <taxon>Actinomycetota</taxon>
        <taxon>Actinomycetes</taxon>
        <taxon>Geodermatophilales</taxon>
        <taxon>Geodermatophilaceae</taxon>
        <taxon>Blastococcus</taxon>
    </lineage>
</organism>
<dbReference type="RefSeq" id="WP_104528696.1">
    <property type="nucleotide sequence ID" value="NZ_POQT01000016.1"/>
</dbReference>
<name>A0A4Q7Y288_9ACTN</name>
<gene>
    <name evidence="1" type="ORF">BKA19_0238</name>
</gene>
<accession>A0A4Q7Y288</accession>
<reference evidence="1 2" key="1">
    <citation type="submission" date="2019-02" db="EMBL/GenBank/DDBJ databases">
        <title>Sequencing the genomes of 1000 actinobacteria strains.</title>
        <authorList>
            <person name="Klenk H.-P."/>
        </authorList>
    </citation>
    <scope>NUCLEOTIDE SEQUENCE [LARGE SCALE GENOMIC DNA]</scope>
    <source>
        <strain evidence="1 2">DSM 44509</strain>
    </source>
</reference>
<evidence type="ECO:0000313" key="1">
    <source>
        <dbReference type="EMBL" id="RZU30618.1"/>
    </source>
</evidence>
<dbReference type="Proteomes" id="UP000292507">
    <property type="component" value="Unassembled WGS sequence"/>
</dbReference>
<dbReference type="EMBL" id="SHKV01000001">
    <property type="protein sequence ID" value="RZU30618.1"/>
    <property type="molecule type" value="Genomic_DNA"/>
</dbReference>
<proteinExistence type="predicted"/>
<dbReference type="AlphaFoldDB" id="A0A4Q7Y288"/>
<sequence length="390" mass="44683">MTITVSRGHSTIAIERKTFVALIEDSWQREAKEYLRALETSRISFTDLVSLGRRAEIPYTLFFAPIDVVEAQLKRKQEVLLRGVSKGTFSLNSRGTVHLADIELIVKDMLRKQQLLKRHDPDLPDNVIVGALRRSRQTVKDDADWLVAQLGVDRSYLLRVKTKERAFDHLVDWLEEHNIFVSQSMRNYMPQPIPKRAQFSGICIRDKKVPFLFVNNGAHRDSLEPAGRRLLTLALLTVCLARSKFKPVAYSDQSDDLIENREYEIAEEMLMPAASVADLHVSSLDDVKAHATTYCVTPSAFLMRARRLALVDAVTARGYMTILREEFRNRPKTQARQPKPVNALRKYNSAEYSRSLLKQMDAKRLPSSEIVRVLFQNRKAVSLNEYRATL</sequence>
<protein>
    <submittedName>
        <fullName evidence="1">Uncharacterized protein</fullName>
    </submittedName>
</protein>
<evidence type="ECO:0000313" key="2">
    <source>
        <dbReference type="Proteomes" id="UP000292507"/>
    </source>
</evidence>